<feature type="transmembrane region" description="Helical" evidence="1">
    <location>
        <begin position="6"/>
        <end position="24"/>
    </location>
</feature>
<dbReference type="RefSeq" id="WP_130019764.1">
    <property type="nucleotide sequence ID" value="NZ_SEWF01000005.1"/>
</dbReference>
<feature type="transmembrane region" description="Helical" evidence="1">
    <location>
        <begin position="71"/>
        <end position="87"/>
    </location>
</feature>
<gene>
    <name evidence="2" type="ORF">EWM59_04585</name>
</gene>
<keyword evidence="1" id="KW-0472">Membrane</keyword>
<feature type="transmembrane region" description="Helical" evidence="1">
    <location>
        <begin position="36"/>
        <end position="59"/>
    </location>
</feature>
<name>A0A4Q5M3B5_9BACT</name>
<reference evidence="2 3" key="1">
    <citation type="submission" date="2019-02" db="EMBL/GenBank/DDBJ databases">
        <title>Bacterial novel species Emticicia sp. 17J42-9 isolated from soil.</title>
        <authorList>
            <person name="Jung H.-Y."/>
        </authorList>
    </citation>
    <scope>NUCLEOTIDE SEQUENCE [LARGE SCALE GENOMIC DNA]</scope>
    <source>
        <strain evidence="2 3">17J42-9</strain>
    </source>
</reference>
<dbReference type="EMBL" id="SEWF01000005">
    <property type="protein sequence ID" value="RYU96808.1"/>
    <property type="molecule type" value="Genomic_DNA"/>
</dbReference>
<feature type="transmembrane region" description="Helical" evidence="1">
    <location>
        <begin position="94"/>
        <end position="112"/>
    </location>
</feature>
<keyword evidence="1" id="KW-0812">Transmembrane</keyword>
<protein>
    <submittedName>
        <fullName evidence="2">Uncharacterized protein</fullName>
    </submittedName>
</protein>
<dbReference type="Proteomes" id="UP000293162">
    <property type="component" value="Unassembled WGS sequence"/>
</dbReference>
<accession>A0A4Q5M3B5</accession>
<evidence type="ECO:0000256" key="1">
    <source>
        <dbReference type="SAM" id="Phobius"/>
    </source>
</evidence>
<keyword evidence="1" id="KW-1133">Transmembrane helix</keyword>
<evidence type="ECO:0000313" key="2">
    <source>
        <dbReference type="EMBL" id="RYU96808.1"/>
    </source>
</evidence>
<proteinExistence type="predicted"/>
<keyword evidence="3" id="KW-1185">Reference proteome</keyword>
<feature type="transmembrane region" description="Helical" evidence="1">
    <location>
        <begin position="132"/>
        <end position="151"/>
    </location>
</feature>
<sequence length="229" mass="26606">MNGLMVFSTVSEVSILIPVAIILLRRKYLSTELRILAAYVVVTLIRNIFGVTSDILYFIEPGRNFHTLFYYNWHSIIGFYIIAFLYFSLIHHKYWKIFIIVAACIFTFFSILEIPSGSITDIRTAFFNNYTYTASSLLVLVIVLAYFYQLLQDLKVENITKFPYFWVSVGLLFYFGGNLFVNLFLIKAAKTTTQMSWGIINSALSILFHLTIFLAFWYSKSLNKTQQDE</sequence>
<dbReference type="AlphaFoldDB" id="A0A4Q5M3B5"/>
<evidence type="ECO:0000313" key="3">
    <source>
        <dbReference type="Proteomes" id="UP000293162"/>
    </source>
</evidence>
<comment type="caution">
    <text evidence="2">The sequence shown here is derived from an EMBL/GenBank/DDBJ whole genome shotgun (WGS) entry which is preliminary data.</text>
</comment>
<dbReference type="OrthoDB" id="948929at2"/>
<feature type="transmembrane region" description="Helical" evidence="1">
    <location>
        <begin position="197"/>
        <end position="218"/>
    </location>
</feature>
<feature type="transmembrane region" description="Helical" evidence="1">
    <location>
        <begin position="163"/>
        <end position="185"/>
    </location>
</feature>
<organism evidence="2 3">
    <name type="scientific">Emticicia agri</name>
    <dbReference type="NCBI Taxonomy" id="2492393"/>
    <lineage>
        <taxon>Bacteria</taxon>
        <taxon>Pseudomonadati</taxon>
        <taxon>Bacteroidota</taxon>
        <taxon>Cytophagia</taxon>
        <taxon>Cytophagales</taxon>
        <taxon>Leadbetterellaceae</taxon>
        <taxon>Emticicia</taxon>
    </lineage>
</organism>